<organism evidence="2 3">
    <name type="scientific">Acanthosepion pharaonis</name>
    <name type="common">Pharaoh cuttlefish</name>
    <name type="synonym">Sepia pharaonis</name>
    <dbReference type="NCBI Taxonomy" id="158019"/>
    <lineage>
        <taxon>Eukaryota</taxon>
        <taxon>Metazoa</taxon>
        <taxon>Spiralia</taxon>
        <taxon>Lophotrochozoa</taxon>
        <taxon>Mollusca</taxon>
        <taxon>Cephalopoda</taxon>
        <taxon>Coleoidea</taxon>
        <taxon>Decapodiformes</taxon>
        <taxon>Sepiida</taxon>
        <taxon>Sepiina</taxon>
        <taxon>Sepiidae</taxon>
        <taxon>Acanthosepion</taxon>
    </lineage>
</organism>
<proteinExistence type="predicted"/>
<keyword evidence="3" id="KW-1185">Reference proteome</keyword>
<evidence type="ECO:0000256" key="1">
    <source>
        <dbReference type="SAM" id="MobiDB-lite"/>
    </source>
</evidence>
<feature type="region of interest" description="Disordered" evidence="1">
    <location>
        <begin position="167"/>
        <end position="196"/>
    </location>
</feature>
<evidence type="ECO:0000313" key="2">
    <source>
        <dbReference type="EMBL" id="CAE1316798.1"/>
    </source>
</evidence>
<feature type="region of interest" description="Disordered" evidence="1">
    <location>
        <begin position="121"/>
        <end position="152"/>
    </location>
</feature>
<reference evidence="2" key="1">
    <citation type="submission" date="2021-01" db="EMBL/GenBank/DDBJ databases">
        <authorList>
            <person name="Li R."/>
            <person name="Bekaert M."/>
        </authorList>
    </citation>
    <scope>NUCLEOTIDE SEQUENCE</scope>
    <source>
        <strain evidence="2">Farmed</strain>
    </source>
</reference>
<evidence type="ECO:0000313" key="3">
    <source>
        <dbReference type="Proteomes" id="UP000597762"/>
    </source>
</evidence>
<dbReference type="OrthoDB" id="6145838at2759"/>
<dbReference type="EMBL" id="CAHIKZ030004892">
    <property type="protein sequence ID" value="CAE1316798.1"/>
    <property type="molecule type" value="Genomic_DNA"/>
</dbReference>
<dbReference type="Proteomes" id="UP000597762">
    <property type="component" value="Unassembled WGS sequence"/>
</dbReference>
<protein>
    <submittedName>
        <fullName evidence="2">Uncharacterized protein</fullName>
    </submittedName>
</protein>
<gene>
    <name evidence="2" type="ORF">SPHA_67437</name>
</gene>
<dbReference type="AlphaFoldDB" id="A0A812E877"/>
<feature type="compositionally biased region" description="Acidic residues" evidence="1">
    <location>
        <begin position="132"/>
        <end position="147"/>
    </location>
</feature>
<comment type="caution">
    <text evidence="2">The sequence shown here is derived from an EMBL/GenBank/DDBJ whole genome shotgun (WGS) entry which is preliminary data.</text>
</comment>
<accession>A0A812E877</accession>
<name>A0A812E877_ACAPH</name>
<sequence>MVVVPRRRISMQPEASRRYSEPAVCVSGGDWDIVPLHNAFLPGTVKLPKRFQRFIKRTNSYRDLEDMQLTNASTCNGTENQESRMADLQQAILWLRHELIDLRQHDVLLRRQFLNIQNTVESMKQKRKSEELPEEEEEEDDDLDNELEPPPFPCLMRNRSLIIRKPTNDTTINSFDTEQEFRPRTSSTLTARDLAAKARRRDSKELCL</sequence>